<reference evidence="4 5" key="1">
    <citation type="submission" date="2021-01" db="EMBL/GenBank/DDBJ databases">
        <title>WGS of actinomycetes isolated from Thailand.</title>
        <authorList>
            <person name="Thawai C."/>
        </authorList>
    </citation>
    <scope>NUCLEOTIDE SEQUENCE [LARGE SCALE GENOMIC DNA]</scope>
    <source>
        <strain evidence="4 5">LPG 2</strain>
    </source>
</reference>
<sequence>MIEQEDATAARPPMPAMPVPEDSGATGEQGTPGWAQWLNDDPAAPAVDPGKRRSRSTVAELLAEDPMAPLVVEARRRAAAARHKRQVRDRVVWSAVLVLLVAVSIIGLVKSTGGEEDPAAVAPPPESSQTSPVANQPGLQTWCRETTVDGRISGAGEGDLTSATGVILRLEYAWYVLRDPLAVRALLTPDARVASEQATREAISGIPAGTQHCVTITPLAPDRWDVTVGERHVDGTQASWQQIMTTTVRDGQVRISAIIAGTE</sequence>
<feature type="region of interest" description="Disordered" evidence="1">
    <location>
        <begin position="114"/>
        <end position="138"/>
    </location>
</feature>
<dbReference type="Proteomes" id="UP000602198">
    <property type="component" value="Unassembled WGS sequence"/>
</dbReference>
<feature type="compositionally biased region" description="Polar residues" evidence="1">
    <location>
        <begin position="127"/>
        <end position="138"/>
    </location>
</feature>
<evidence type="ECO:0000313" key="5">
    <source>
        <dbReference type="Proteomes" id="UP000602198"/>
    </source>
</evidence>
<comment type="caution">
    <text evidence="4">The sequence shown here is derived from an EMBL/GenBank/DDBJ whole genome shotgun (WGS) entry which is preliminary data.</text>
</comment>
<accession>A0ABS1MKT2</accession>
<gene>
    <name evidence="4" type="ORF">JK358_36270</name>
</gene>
<dbReference type="InterPro" id="IPR058489">
    <property type="entry name" value="DUF8176"/>
</dbReference>
<proteinExistence type="predicted"/>
<dbReference type="Pfam" id="PF26527">
    <property type="entry name" value="DUF8176"/>
    <property type="match status" value="1"/>
</dbReference>
<keyword evidence="2" id="KW-0472">Membrane</keyword>
<keyword evidence="2" id="KW-0812">Transmembrane</keyword>
<evidence type="ECO:0000259" key="3">
    <source>
        <dbReference type="Pfam" id="PF26527"/>
    </source>
</evidence>
<protein>
    <recommendedName>
        <fullName evidence="3">DUF8176 domain-containing protein</fullName>
    </recommendedName>
</protein>
<dbReference type="RefSeq" id="WP_201957717.1">
    <property type="nucleotide sequence ID" value="NZ_JAERRJ010000020.1"/>
</dbReference>
<feature type="transmembrane region" description="Helical" evidence="2">
    <location>
        <begin position="91"/>
        <end position="109"/>
    </location>
</feature>
<name>A0ABS1MKT2_9NOCA</name>
<feature type="region of interest" description="Disordered" evidence="1">
    <location>
        <begin position="1"/>
        <end position="52"/>
    </location>
</feature>
<keyword evidence="5" id="KW-1185">Reference proteome</keyword>
<dbReference type="EMBL" id="JAERRJ010000020">
    <property type="protein sequence ID" value="MBL1079868.1"/>
    <property type="molecule type" value="Genomic_DNA"/>
</dbReference>
<organism evidence="4 5">
    <name type="scientific">Nocardia acididurans</name>
    <dbReference type="NCBI Taxonomy" id="2802282"/>
    <lineage>
        <taxon>Bacteria</taxon>
        <taxon>Bacillati</taxon>
        <taxon>Actinomycetota</taxon>
        <taxon>Actinomycetes</taxon>
        <taxon>Mycobacteriales</taxon>
        <taxon>Nocardiaceae</taxon>
        <taxon>Nocardia</taxon>
    </lineage>
</organism>
<evidence type="ECO:0000256" key="1">
    <source>
        <dbReference type="SAM" id="MobiDB-lite"/>
    </source>
</evidence>
<evidence type="ECO:0000256" key="2">
    <source>
        <dbReference type="SAM" id="Phobius"/>
    </source>
</evidence>
<feature type="domain" description="DUF8176" evidence="3">
    <location>
        <begin position="141"/>
        <end position="258"/>
    </location>
</feature>
<keyword evidence="2" id="KW-1133">Transmembrane helix</keyword>
<evidence type="ECO:0000313" key="4">
    <source>
        <dbReference type="EMBL" id="MBL1079868.1"/>
    </source>
</evidence>